<dbReference type="SMART" id="SM00479">
    <property type="entry name" value="EXOIII"/>
    <property type="match status" value="1"/>
</dbReference>
<dbReference type="STRING" id="420662.Mpe_A0049"/>
<dbReference type="NCBIfam" id="TIGR00573">
    <property type="entry name" value="dnaq"/>
    <property type="match status" value="1"/>
</dbReference>
<keyword evidence="6" id="KW-0808">Transferase</keyword>
<dbReference type="SUPFAM" id="SSF53098">
    <property type="entry name" value="Ribonuclease H-like"/>
    <property type="match status" value="1"/>
</dbReference>
<dbReference type="Proteomes" id="UP000000366">
    <property type="component" value="Chromosome"/>
</dbReference>
<dbReference type="GO" id="GO:0003677">
    <property type="term" value="F:DNA binding"/>
    <property type="evidence" value="ECO:0007669"/>
    <property type="project" value="InterPro"/>
</dbReference>
<dbReference type="HOGENOM" id="CLU_047806_7_1_4"/>
<comment type="function">
    <text evidence="2">DNA polymerase III is a complex, multichain enzyme responsible for most of the replicative synthesis in bacteria. The epsilon subunit contain the editing function and is a proofreading 3'-5' exonuclease.</text>
</comment>
<reference evidence="6 7" key="1">
    <citation type="journal article" date="2007" name="J. Bacteriol.">
        <title>Whole-genome analysis of the methyl tert-butyl ether-degrading beta-proteobacterium Methylibium petroleiphilum PM1.</title>
        <authorList>
            <person name="Kane S.R."/>
            <person name="Chakicherla A.Y."/>
            <person name="Chain P.S.G."/>
            <person name="Schmidt R."/>
            <person name="Shin M.W."/>
            <person name="Legler T.C."/>
            <person name="Scow K.M."/>
            <person name="Larimer F.W."/>
            <person name="Lucas S.M."/>
            <person name="Richardson P.M."/>
            <person name="Hristova K.R."/>
        </authorList>
    </citation>
    <scope>NUCLEOTIDE SEQUENCE [LARGE SCALE GENOMIC DNA]</scope>
    <source>
        <strain evidence="7">ATCC BAA-1232 / LMG 22953 / PM1</strain>
    </source>
</reference>
<dbReference type="PANTHER" id="PTHR30231">
    <property type="entry name" value="DNA POLYMERASE III SUBUNIT EPSILON"/>
    <property type="match status" value="1"/>
</dbReference>
<organism evidence="6 7">
    <name type="scientific">Methylibium petroleiphilum (strain ATCC BAA-1232 / LMG 22953 / PM1)</name>
    <dbReference type="NCBI Taxonomy" id="420662"/>
    <lineage>
        <taxon>Bacteria</taxon>
        <taxon>Pseudomonadati</taxon>
        <taxon>Pseudomonadota</taxon>
        <taxon>Betaproteobacteria</taxon>
        <taxon>Burkholderiales</taxon>
        <taxon>Sphaerotilaceae</taxon>
        <taxon>Methylibium</taxon>
    </lineage>
</organism>
<gene>
    <name evidence="6" type="ordered locus">Mpe_A0049</name>
</gene>
<evidence type="ECO:0000313" key="6">
    <source>
        <dbReference type="EMBL" id="ABM93011.1"/>
    </source>
</evidence>
<dbReference type="InterPro" id="IPR012337">
    <property type="entry name" value="RNaseH-like_sf"/>
</dbReference>
<keyword evidence="6" id="KW-0548">Nucleotidyltransferase</keyword>
<keyword evidence="6" id="KW-0239">DNA-directed DNA polymerase</keyword>
<dbReference type="InterPro" id="IPR036397">
    <property type="entry name" value="RNaseH_sf"/>
</dbReference>
<dbReference type="GO" id="GO:0005829">
    <property type="term" value="C:cytosol"/>
    <property type="evidence" value="ECO:0007669"/>
    <property type="project" value="TreeGrafter"/>
</dbReference>
<dbReference type="EC" id="2.7.7.7" evidence="1"/>
<dbReference type="Gene3D" id="3.30.420.10">
    <property type="entry name" value="Ribonuclease H-like superfamily/Ribonuclease H"/>
    <property type="match status" value="1"/>
</dbReference>
<dbReference type="FunFam" id="3.30.420.10:FF:000045">
    <property type="entry name" value="3'-5' exonuclease DinG"/>
    <property type="match status" value="1"/>
</dbReference>
<dbReference type="InterPro" id="IPR013520">
    <property type="entry name" value="Ribonucl_H"/>
</dbReference>
<dbReference type="PANTHER" id="PTHR30231:SF37">
    <property type="entry name" value="EXODEOXYRIBONUCLEASE 10"/>
    <property type="match status" value="1"/>
</dbReference>
<dbReference type="EMBL" id="CP000555">
    <property type="protein sequence ID" value="ABM93011.1"/>
    <property type="molecule type" value="Genomic_DNA"/>
</dbReference>
<dbReference type="Pfam" id="PF00929">
    <property type="entry name" value="RNase_T"/>
    <property type="match status" value="1"/>
</dbReference>
<dbReference type="KEGG" id="mpt:Mpe_A0049"/>
<evidence type="ECO:0000256" key="3">
    <source>
        <dbReference type="ARBA" id="ARBA00026073"/>
    </source>
</evidence>
<evidence type="ECO:0000259" key="5">
    <source>
        <dbReference type="SMART" id="SM00479"/>
    </source>
</evidence>
<dbReference type="GO" id="GO:0045004">
    <property type="term" value="P:DNA replication proofreading"/>
    <property type="evidence" value="ECO:0007669"/>
    <property type="project" value="TreeGrafter"/>
</dbReference>
<dbReference type="eggNOG" id="COG0847">
    <property type="taxonomic scope" value="Bacteria"/>
</dbReference>
<evidence type="ECO:0000256" key="1">
    <source>
        <dbReference type="ARBA" id="ARBA00012417"/>
    </source>
</evidence>
<accession>A2SBS2</accession>
<dbReference type="CDD" id="cd06127">
    <property type="entry name" value="DEDDh"/>
    <property type="match status" value="1"/>
</dbReference>
<comment type="catalytic activity">
    <reaction evidence="4">
        <text>DNA(n) + a 2'-deoxyribonucleoside 5'-triphosphate = DNA(n+1) + diphosphate</text>
        <dbReference type="Rhea" id="RHEA:22508"/>
        <dbReference type="Rhea" id="RHEA-COMP:17339"/>
        <dbReference type="Rhea" id="RHEA-COMP:17340"/>
        <dbReference type="ChEBI" id="CHEBI:33019"/>
        <dbReference type="ChEBI" id="CHEBI:61560"/>
        <dbReference type="ChEBI" id="CHEBI:173112"/>
        <dbReference type="EC" id="2.7.7.7"/>
    </reaction>
</comment>
<feature type="domain" description="Exonuclease" evidence="5">
    <location>
        <begin position="3"/>
        <end position="172"/>
    </location>
</feature>
<name>A2SBS2_METPP</name>
<evidence type="ECO:0000256" key="2">
    <source>
        <dbReference type="ARBA" id="ARBA00025483"/>
    </source>
</evidence>
<dbReference type="GO" id="GO:0003887">
    <property type="term" value="F:DNA-directed DNA polymerase activity"/>
    <property type="evidence" value="ECO:0007669"/>
    <property type="project" value="UniProtKB-KW"/>
</dbReference>
<proteinExistence type="predicted"/>
<comment type="subunit">
    <text evidence="3">DNA polymerase III contains a core (composed of alpha, epsilon and theta chains) that associates with a tau subunit. This core dimerizes to form the POLIII' complex. PolIII' associates with the gamma complex (composed of gamma, delta, delta', psi and chi chains) and with the beta chain to form the complete DNA polymerase III complex.</text>
</comment>
<protein>
    <recommendedName>
        <fullName evidence="1">DNA-directed DNA polymerase</fullName>
        <ecNumber evidence="1">2.7.7.7</ecNumber>
    </recommendedName>
</protein>
<dbReference type="InterPro" id="IPR006054">
    <property type="entry name" value="DnaQ"/>
</dbReference>
<sequence length="208" mass="22623">METIAVIDFETTGISPGQGARATEIAAVLVRGGQIVGRYQSLMNSGAWVPPFIEQLTGISNRMLERAPPAERVMREVLDFTAGCPLVAHNAAFDRGFWQAERARAGCDEDAAHAFACTLLLARRLYPEAPNHRLGTLAKLHALPDGGRAHRALADAETAAHLLLRMQDDLRVRFAAELAERAVSHALLARLQRAQRSGLRRCLAEAGL</sequence>
<keyword evidence="7" id="KW-1185">Reference proteome</keyword>
<evidence type="ECO:0000256" key="4">
    <source>
        <dbReference type="ARBA" id="ARBA00049244"/>
    </source>
</evidence>
<dbReference type="AlphaFoldDB" id="A2SBS2"/>
<evidence type="ECO:0000313" key="7">
    <source>
        <dbReference type="Proteomes" id="UP000000366"/>
    </source>
</evidence>
<dbReference type="RefSeq" id="WP_011827650.1">
    <property type="nucleotide sequence ID" value="NC_008825.1"/>
</dbReference>
<dbReference type="GO" id="GO:0008408">
    <property type="term" value="F:3'-5' exonuclease activity"/>
    <property type="evidence" value="ECO:0007669"/>
    <property type="project" value="TreeGrafter"/>
</dbReference>